<proteinExistence type="predicted"/>
<protein>
    <submittedName>
        <fullName evidence="2">Methylase involved in ubiquinone/menaquinone biosynthesis</fullName>
    </submittedName>
</protein>
<keyword evidence="2" id="KW-0489">Methyltransferase</keyword>
<dbReference type="InterPro" id="IPR029063">
    <property type="entry name" value="SAM-dependent_MTases_sf"/>
</dbReference>
<sequence>MAKPYEQAYFDKWYRDPEHAVASPAELRRKVAMVVAQAEYYLGRSIRNVLDIGCGEARWRAELKKLRPKIEYRGLDSSEYVVQRYGRTRQIGLASFGQLEYLRFDQRYDLVVCTDVLHYLAPAEIRAGLEGVVDMLEGIAFMEVYTSKDDVAGDREGFRNRSPAWYLKTFGEAGLLPCGSHCYLGPRLERRIAALERAWV</sequence>
<dbReference type="GO" id="GO:0008168">
    <property type="term" value="F:methyltransferase activity"/>
    <property type="evidence" value="ECO:0007669"/>
    <property type="project" value="UniProtKB-KW"/>
</dbReference>
<dbReference type="KEGG" id="fau:Fraau_1146"/>
<dbReference type="HOGENOM" id="CLU_1282798_0_0_6"/>
<accession>H8L411</accession>
<dbReference type="AlphaFoldDB" id="H8L411"/>
<keyword evidence="3" id="KW-1185">Reference proteome</keyword>
<gene>
    <name evidence="2" type="ordered locus">Fraau_1146</name>
</gene>
<keyword evidence="2" id="KW-0808">Transferase</keyword>
<evidence type="ECO:0000313" key="2">
    <source>
        <dbReference type="EMBL" id="AFC85605.1"/>
    </source>
</evidence>
<dbReference type="SUPFAM" id="SSF53335">
    <property type="entry name" value="S-adenosyl-L-methionine-dependent methyltransferases"/>
    <property type="match status" value="1"/>
</dbReference>
<evidence type="ECO:0000313" key="3">
    <source>
        <dbReference type="Proteomes" id="UP000005234"/>
    </source>
</evidence>
<dbReference type="eggNOG" id="COG0500">
    <property type="taxonomic scope" value="Bacteria"/>
</dbReference>
<evidence type="ECO:0000259" key="1">
    <source>
        <dbReference type="Pfam" id="PF08242"/>
    </source>
</evidence>
<dbReference type="Proteomes" id="UP000005234">
    <property type="component" value="Chromosome"/>
</dbReference>
<organism evidence="2 3">
    <name type="scientific">Frateuria aurantia (strain ATCC 33424 / DSM 6220 / KCTC 2777 / LMG 1558 / NBRC 3245 / NCIMB 13370)</name>
    <name type="common">Acetobacter aurantius</name>
    <dbReference type="NCBI Taxonomy" id="767434"/>
    <lineage>
        <taxon>Bacteria</taxon>
        <taxon>Pseudomonadati</taxon>
        <taxon>Pseudomonadota</taxon>
        <taxon>Gammaproteobacteria</taxon>
        <taxon>Lysobacterales</taxon>
        <taxon>Rhodanobacteraceae</taxon>
        <taxon>Frateuria</taxon>
    </lineage>
</organism>
<feature type="domain" description="Methyltransferase type 12" evidence="1">
    <location>
        <begin position="50"/>
        <end position="136"/>
    </location>
</feature>
<dbReference type="OrthoDB" id="9801609at2"/>
<dbReference type="STRING" id="767434.Fraau_1146"/>
<reference evidence="2" key="1">
    <citation type="submission" date="2012-02" db="EMBL/GenBank/DDBJ databases">
        <title>The complete genome of Frateuria aurantia DSM 6220.</title>
        <authorList>
            <consortium name="US DOE Joint Genome Institute (JGI-PGF)"/>
            <person name="Lucas S."/>
            <person name="Copeland A."/>
            <person name="Lapidus A."/>
            <person name="Glavina del Rio T."/>
            <person name="Dalin E."/>
            <person name="Tice H."/>
            <person name="Bruce D."/>
            <person name="Goodwin L."/>
            <person name="Pitluck S."/>
            <person name="Peters L."/>
            <person name="Ovchinnikova G."/>
            <person name="Teshima H."/>
            <person name="Kyrpides N."/>
            <person name="Mavromatis K."/>
            <person name="Ivanova N."/>
            <person name="Brettin T."/>
            <person name="Detter J.C."/>
            <person name="Han C."/>
            <person name="Larimer F."/>
            <person name="Land M."/>
            <person name="Hauser L."/>
            <person name="Markowitz V."/>
            <person name="Cheng J.-F."/>
            <person name="Hugenholtz P."/>
            <person name="Woyke T."/>
            <person name="Wu D."/>
            <person name="Brambilla E."/>
            <person name="Klenk H.-P."/>
            <person name="Eisen J.A."/>
        </authorList>
    </citation>
    <scope>NUCLEOTIDE SEQUENCE</scope>
    <source>
        <strain evidence="2">DSM 6220</strain>
    </source>
</reference>
<dbReference type="Pfam" id="PF08242">
    <property type="entry name" value="Methyltransf_12"/>
    <property type="match status" value="1"/>
</dbReference>
<keyword evidence="2" id="KW-0830">Ubiquinone</keyword>
<dbReference type="GO" id="GO:0032259">
    <property type="term" value="P:methylation"/>
    <property type="evidence" value="ECO:0007669"/>
    <property type="project" value="UniProtKB-KW"/>
</dbReference>
<dbReference type="EMBL" id="CP003350">
    <property type="protein sequence ID" value="AFC85605.1"/>
    <property type="molecule type" value="Genomic_DNA"/>
</dbReference>
<dbReference type="Gene3D" id="3.40.50.150">
    <property type="entry name" value="Vaccinia Virus protein VP39"/>
    <property type="match status" value="1"/>
</dbReference>
<dbReference type="CDD" id="cd02440">
    <property type="entry name" value="AdoMet_MTases"/>
    <property type="match status" value="1"/>
</dbReference>
<name>H8L411_FRAAD</name>
<dbReference type="RefSeq" id="WP_014402611.1">
    <property type="nucleotide sequence ID" value="NC_017033.1"/>
</dbReference>
<dbReference type="InterPro" id="IPR013217">
    <property type="entry name" value="Methyltransf_12"/>
</dbReference>